<dbReference type="Pfam" id="PF00732">
    <property type="entry name" value="GMC_oxred_N"/>
    <property type="match status" value="1"/>
</dbReference>
<dbReference type="Gene3D" id="3.30.560.10">
    <property type="entry name" value="Glucose Oxidase, domain 3"/>
    <property type="match status" value="1"/>
</dbReference>
<dbReference type="SUPFAM" id="SSF51905">
    <property type="entry name" value="FAD/NAD(P)-binding domain"/>
    <property type="match status" value="1"/>
</dbReference>
<dbReference type="EMBL" id="ML995502">
    <property type="protein sequence ID" value="KAF2137449.1"/>
    <property type="molecule type" value="Genomic_DNA"/>
</dbReference>
<dbReference type="PANTHER" id="PTHR11552">
    <property type="entry name" value="GLUCOSE-METHANOL-CHOLINE GMC OXIDOREDUCTASE"/>
    <property type="match status" value="1"/>
</dbReference>
<dbReference type="PIRSF" id="PIRSF000137">
    <property type="entry name" value="Alcohol_oxidase"/>
    <property type="match status" value="1"/>
</dbReference>
<dbReference type="InterPro" id="IPR000172">
    <property type="entry name" value="GMC_OxRdtase_N"/>
</dbReference>
<dbReference type="GO" id="GO:0050660">
    <property type="term" value="F:flavin adenine dinucleotide binding"/>
    <property type="evidence" value="ECO:0007669"/>
    <property type="project" value="InterPro"/>
</dbReference>
<dbReference type="PANTHER" id="PTHR11552:SF210">
    <property type="entry name" value="GLUCOSE-METHANOL-CHOLINE OXIDOREDUCTASE N-TERMINAL DOMAIN-CONTAINING PROTEIN-RELATED"/>
    <property type="match status" value="1"/>
</dbReference>
<accession>A0A6A6AZV0</accession>
<comment type="similarity">
    <text evidence="1">Belongs to the GMC oxidoreductase family.</text>
</comment>
<dbReference type="Proteomes" id="UP000799438">
    <property type="component" value="Unassembled WGS sequence"/>
</dbReference>
<dbReference type="RefSeq" id="XP_033393164.1">
    <property type="nucleotide sequence ID" value="XM_033542505.1"/>
</dbReference>
<gene>
    <name evidence="4" type="ORF">K452DRAFT_301854</name>
</gene>
<dbReference type="GeneID" id="54300002"/>
<dbReference type="InterPro" id="IPR007867">
    <property type="entry name" value="GMC_OxRtase_C"/>
</dbReference>
<protein>
    <submittedName>
        <fullName evidence="4">GMC oxidoreductase</fullName>
    </submittedName>
</protein>
<feature type="binding site" evidence="2">
    <location>
        <position position="238"/>
    </location>
    <ligand>
        <name>FAD</name>
        <dbReference type="ChEBI" id="CHEBI:57692"/>
    </ligand>
</feature>
<keyword evidence="2" id="KW-0274">FAD</keyword>
<evidence type="ECO:0000256" key="1">
    <source>
        <dbReference type="ARBA" id="ARBA00010790"/>
    </source>
</evidence>
<feature type="domain" description="Glucose-methanol-choline oxidoreductase N-terminal" evidence="3">
    <location>
        <begin position="276"/>
        <end position="290"/>
    </location>
</feature>
<dbReference type="InterPro" id="IPR036188">
    <property type="entry name" value="FAD/NAD-bd_sf"/>
</dbReference>
<proteinExistence type="inferred from homology"/>
<keyword evidence="2" id="KW-0285">Flavoprotein</keyword>
<dbReference type="GO" id="GO:0016614">
    <property type="term" value="F:oxidoreductase activity, acting on CH-OH group of donors"/>
    <property type="evidence" value="ECO:0007669"/>
    <property type="project" value="InterPro"/>
</dbReference>
<dbReference type="Gene3D" id="3.50.50.60">
    <property type="entry name" value="FAD/NAD(P)-binding domain"/>
    <property type="match status" value="1"/>
</dbReference>
<evidence type="ECO:0000313" key="5">
    <source>
        <dbReference type="Proteomes" id="UP000799438"/>
    </source>
</evidence>
<organism evidence="4 5">
    <name type="scientific">Aplosporella prunicola CBS 121167</name>
    <dbReference type="NCBI Taxonomy" id="1176127"/>
    <lineage>
        <taxon>Eukaryota</taxon>
        <taxon>Fungi</taxon>
        <taxon>Dikarya</taxon>
        <taxon>Ascomycota</taxon>
        <taxon>Pezizomycotina</taxon>
        <taxon>Dothideomycetes</taxon>
        <taxon>Dothideomycetes incertae sedis</taxon>
        <taxon>Botryosphaeriales</taxon>
        <taxon>Aplosporellaceae</taxon>
        <taxon>Aplosporella</taxon>
    </lineage>
</organism>
<keyword evidence="5" id="KW-1185">Reference proteome</keyword>
<dbReference type="SUPFAM" id="SSF54373">
    <property type="entry name" value="FAD-linked reductases, C-terminal domain"/>
    <property type="match status" value="1"/>
</dbReference>
<comment type="cofactor">
    <cofactor evidence="2">
        <name>FAD</name>
        <dbReference type="ChEBI" id="CHEBI:57692"/>
    </cofactor>
</comment>
<reference evidence="4" key="1">
    <citation type="journal article" date="2020" name="Stud. Mycol.">
        <title>101 Dothideomycetes genomes: a test case for predicting lifestyles and emergence of pathogens.</title>
        <authorList>
            <person name="Haridas S."/>
            <person name="Albert R."/>
            <person name="Binder M."/>
            <person name="Bloem J."/>
            <person name="Labutti K."/>
            <person name="Salamov A."/>
            <person name="Andreopoulos B."/>
            <person name="Baker S."/>
            <person name="Barry K."/>
            <person name="Bills G."/>
            <person name="Bluhm B."/>
            <person name="Cannon C."/>
            <person name="Castanera R."/>
            <person name="Culley D."/>
            <person name="Daum C."/>
            <person name="Ezra D."/>
            <person name="Gonzalez J."/>
            <person name="Henrissat B."/>
            <person name="Kuo A."/>
            <person name="Liang C."/>
            <person name="Lipzen A."/>
            <person name="Lutzoni F."/>
            <person name="Magnuson J."/>
            <person name="Mondo S."/>
            <person name="Nolan M."/>
            <person name="Ohm R."/>
            <person name="Pangilinan J."/>
            <person name="Park H.-J."/>
            <person name="Ramirez L."/>
            <person name="Alfaro M."/>
            <person name="Sun H."/>
            <person name="Tritt A."/>
            <person name="Yoshinaga Y."/>
            <person name="Zwiers L.-H."/>
            <person name="Turgeon B."/>
            <person name="Goodwin S."/>
            <person name="Spatafora J."/>
            <person name="Crous P."/>
            <person name="Grigoriev I."/>
        </authorList>
    </citation>
    <scope>NUCLEOTIDE SEQUENCE</scope>
    <source>
        <strain evidence="4">CBS 121167</strain>
    </source>
</reference>
<sequence length="610" mass="66915">MAAGYDYVIVGGGTAGLVVAARLSEDGSKSVAVIEAGANRKGDPRIDTPGLLKTLYGDPDYDWNYMTEPQAELNGRQIACPRGRVLGGSSAINFSAILYPSKSDFNDWAKLACDNGWNAESMAPYLRKFQTFRPASDATKKQLMLDDYMDDSNQGTTGPLNVTIPDGHTPFNEAWVQGFKDLGLHSRSDPIEGEALGSFTNPLSIHPDKKTREYSASSFFTDEIEKRPNLHLLAESVVEKIDFADDSQRATGVQIIRKDKSRATVPVNGEVILAAGAIQSPQLLELSGIGNEQILKKHGIMIKIDNPGVGENLQDHCLSSISYEIADDQLSADNVQRDPALLQAVLQMYQESKSGPMAGATLSIAYLPPVDKGGKLDSAELQKLVEENLDQIATYRDFPSKEKQYKLLRGRLLDPQASSVEIFCLPMQLNTDTNVNTMKHFFGGKEPGNYITIVAMLNHPFSRGNVHITSADPHTAPAIDPRYLSHPLDVELQARHTQYLERLVETPTMQRVLKKDGRRIPSADTSDLDVARQVARDRAFTSFHPTGTCAMMPRELGGVVDSRLMVYGTSNVRVVDASIFPLETLGNIQATVYTVAEKAADIIKEDAMKR</sequence>
<feature type="binding site" evidence="2">
    <location>
        <position position="85"/>
    </location>
    <ligand>
        <name>FAD</name>
        <dbReference type="ChEBI" id="CHEBI:57692"/>
    </ligand>
</feature>
<name>A0A6A6AZV0_9PEZI</name>
<dbReference type="InterPro" id="IPR012132">
    <property type="entry name" value="GMC_OxRdtase"/>
</dbReference>
<dbReference type="AlphaFoldDB" id="A0A6A6AZV0"/>
<evidence type="ECO:0000313" key="4">
    <source>
        <dbReference type="EMBL" id="KAF2137449.1"/>
    </source>
</evidence>
<evidence type="ECO:0000256" key="2">
    <source>
        <dbReference type="PIRSR" id="PIRSR000137-2"/>
    </source>
</evidence>
<dbReference type="PROSITE" id="PS00624">
    <property type="entry name" value="GMC_OXRED_2"/>
    <property type="match status" value="1"/>
</dbReference>
<evidence type="ECO:0000259" key="3">
    <source>
        <dbReference type="PROSITE" id="PS00624"/>
    </source>
</evidence>
<dbReference type="Pfam" id="PF05199">
    <property type="entry name" value="GMC_oxred_C"/>
    <property type="match status" value="1"/>
</dbReference>
<dbReference type="OrthoDB" id="269227at2759"/>